<accession>A0ABD4SLN8</accession>
<dbReference type="InterPro" id="IPR009061">
    <property type="entry name" value="DNA-bd_dom_put_sf"/>
</dbReference>
<dbReference type="AlphaFoldDB" id="A0ABD4SLN8"/>
<evidence type="ECO:0000313" key="2">
    <source>
        <dbReference type="Proteomes" id="UP001200247"/>
    </source>
</evidence>
<dbReference type="Pfam" id="PF05930">
    <property type="entry name" value="Phage_AlpA"/>
    <property type="match status" value="1"/>
</dbReference>
<evidence type="ECO:0000313" key="1">
    <source>
        <dbReference type="EMBL" id="MCG9024489.1"/>
    </source>
</evidence>
<proteinExistence type="predicted"/>
<dbReference type="Gene3D" id="1.10.238.160">
    <property type="match status" value="1"/>
</dbReference>
<organism evidence="1 2">
    <name type="scientific">Laribacter hongkongensis</name>
    <dbReference type="NCBI Taxonomy" id="168471"/>
    <lineage>
        <taxon>Bacteria</taxon>
        <taxon>Pseudomonadati</taxon>
        <taxon>Pseudomonadota</taxon>
        <taxon>Betaproteobacteria</taxon>
        <taxon>Neisseriales</taxon>
        <taxon>Aquaspirillaceae</taxon>
        <taxon>Laribacter</taxon>
    </lineage>
</organism>
<dbReference type="RefSeq" id="WP_176218479.1">
    <property type="nucleotide sequence ID" value="NZ_JAJAXM010000002.1"/>
</dbReference>
<dbReference type="SUPFAM" id="SSF46955">
    <property type="entry name" value="Putative DNA-binding domain"/>
    <property type="match status" value="1"/>
</dbReference>
<dbReference type="InterPro" id="IPR010260">
    <property type="entry name" value="AlpA"/>
</dbReference>
<comment type="caution">
    <text evidence="1">The sequence shown here is derived from an EMBL/GenBank/DDBJ whole genome shotgun (WGS) entry which is preliminary data.</text>
</comment>
<reference evidence="1 2" key="1">
    <citation type="submission" date="2021-10" db="EMBL/GenBank/DDBJ databases">
        <title>Whole-genome sequencing analysis of Laribacter hongkongensis: virulence gene profiles, carbohydrate-active enzyme prediction, and antimicrobial resistance characterization.</title>
        <authorList>
            <person name="Yuan P."/>
            <person name="Zhan Y."/>
            <person name="Chen D."/>
        </authorList>
    </citation>
    <scope>NUCLEOTIDE SEQUENCE [LARGE SCALE GENOMIC DNA]</scope>
    <source>
        <strain evidence="1 2">W67</strain>
    </source>
</reference>
<sequence>MHIEAKCKTLINRKKLLAMIPLSERTIFNMEQRGEFPRRIALTSRNVAWDLAEVELWIEARRSSGAHAMRPGVSPVAAAV</sequence>
<gene>
    <name evidence="1" type="ORF">LH440_00955</name>
</gene>
<protein>
    <submittedName>
        <fullName evidence="1">AlpA family transcriptional regulator</fullName>
    </submittedName>
</protein>
<name>A0ABD4SLN8_9NEIS</name>
<dbReference type="EMBL" id="JAJAXM010000002">
    <property type="protein sequence ID" value="MCG9024489.1"/>
    <property type="molecule type" value="Genomic_DNA"/>
</dbReference>
<dbReference type="Proteomes" id="UP001200247">
    <property type="component" value="Unassembled WGS sequence"/>
</dbReference>